<dbReference type="Gene3D" id="3.20.20.70">
    <property type="entry name" value="Aldolase class I"/>
    <property type="match status" value="1"/>
</dbReference>
<keyword evidence="5" id="KW-0408">Iron</keyword>
<evidence type="ECO:0000256" key="1">
    <source>
        <dbReference type="ARBA" id="ARBA00001966"/>
    </source>
</evidence>
<dbReference type="SFLD" id="SFLDS00029">
    <property type="entry name" value="Radical_SAM"/>
    <property type="match status" value="1"/>
</dbReference>
<evidence type="ECO:0000256" key="4">
    <source>
        <dbReference type="ARBA" id="ARBA00022723"/>
    </source>
</evidence>
<evidence type="ECO:0000313" key="8">
    <source>
        <dbReference type="EMBL" id="HHQ49739.1"/>
    </source>
</evidence>
<dbReference type="GO" id="GO:0003824">
    <property type="term" value="F:catalytic activity"/>
    <property type="evidence" value="ECO:0007669"/>
    <property type="project" value="InterPro"/>
</dbReference>
<evidence type="ECO:0000259" key="7">
    <source>
        <dbReference type="Pfam" id="PF04055"/>
    </source>
</evidence>
<keyword evidence="2" id="KW-0004">4Fe-4S</keyword>
<evidence type="ECO:0000256" key="3">
    <source>
        <dbReference type="ARBA" id="ARBA00022691"/>
    </source>
</evidence>
<reference evidence="8" key="1">
    <citation type="journal article" date="2020" name="mSystems">
        <title>Genome- and Community-Level Interaction Insights into Carbon Utilization and Element Cycling Functions of Hydrothermarchaeota in Hydrothermal Sediment.</title>
        <authorList>
            <person name="Zhou Z."/>
            <person name="Liu Y."/>
            <person name="Xu W."/>
            <person name="Pan J."/>
            <person name="Luo Z.H."/>
            <person name="Li M."/>
        </authorList>
    </citation>
    <scope>NUCLEOTIDE SEQUENCE [LARGE SCALE GENOMIC DNA]</scope>
    <source>
        <strain evidence="8">SpSt-1105</strain>
    </source>
</reference>
<dbReference type="PANTHER" id="PTHR43787">
    <property type="entry name" value="FEMO COFACTOR BIOSYNTHESIS PROTEIN NIFB-RELATED"/>
    <property type="match status" value="1"/>
</dbReference>
<evidence type="ECO:0000256" key="6">
    <source>
        <dbReference type="ARBA" id="ARBA00023014"/>
    </source>
</evidence>
<dbReference type="PANTHER" id="PTHR43787:SF11">
    <property type="entry name" value="UPF0026 PROTEIN SLR1464"/>
    <property type="match status" value="1"/>
</dbReference>
<name>A0A7J3Z4G6_9CREN</name>
<dbReference type="InterPro" id="IPR013785">
    <property type="entry name" value="Aldolase_TIM"/>
</dbReference>
<organism evidence="8">
    <name type="scientific">Ignisphaera aggregans</name>
    <dbReference type="NCBI Taxonomy" id="334771"/>
    <lineage>
        <taxon>Archaea</taxon>
        <taxon>Thermoproteota</taxon>
        <taxon>Thermoprotei</taxon>
        <taxon>Desulfurococcales</taxon>
        <taxon>Desulfurococcaceae</taxon>
        <taxon>Ignisphaera</taxon>
    </lineage>
</organism>
<comment type="caution">
    <text evidence="8">The sequence shown here is derived from an EMBL/GenBank/DDBJ whole genome shotgun (WGS) entry which is preliminary data.</text>
</comment>
<sequence length="174" mass="19576">MSALVFGPVRSRRLGVSLGVNNVPYKTCTYNCVYCQLGITTNLIVARRYFYNCREVVSEVTEFLERFGGYVDYVTLVPDGEPTLNACIGRVIDGVKRGAGVRVAVLTNASLLWLDDVRSDLMEADYISIKLDAVDERVWRAVNRPHQALRLGDVLSGILEFSKRFRGCLFLRQC</sequence>
<keyword evidence="6" id="KW-0411">Iron-sulfur</keyword>
<dbReference type="InterPro" id="IPR040084">
    <property type="entry name" value="GTPase_Obg"/>
</dbReference>
<gene>
    <name evidence="8" type="ORF">ENM66_00075</name>
</gene>
<comment type="cofactor">
    <cofactor evidence="1">
        <name>[4Fe-4S] cluster</name>
        <dbReference type="ChEBI" id="CHEBI:49883"/>
    </cofactor>
</comment>
<accession>A0A7J3Z4G6</accession>
<dbReference type="SUPFAM" id="SSF102114">
    <property type="entry name" value="Radical SAM enzymes"/>
    <property type="match status" value="1"/>
</dbReference>
<keyword evidence="4" id="KW-0479">Metal-binding</keyword>
<evidence type="ECO:0000256" key="2">
    <source>
        <dbReference type="ARBA" id="ARBA00022485"/>
    </source>
</evidence>
<dbReference type="InterPro" id="IPR058240">
    <property type="entry name" value="rSAM_sf"/>
</dbReference>
<dbReference type="GO" id="GO:0051539">
    <property type="term" value="F:4 iron, 4 sulfur cluster binding"/>
    <property type="evidence" value="ECO:0007669"/>
    <property type="project" value="UniProtKB-KW"/>
</dbReference>
<feature type="domain" description="Radical SAM core" evidence="7">
    <location>
        <begin position="24"/>
        <end position="146"/>
    </location>
</feature>
<dbReference type="SFLD" id="SFLDG01083">
    <property type="entry name" value="Uncharacterised_Radical_SAM_Su"/>
    <property type="match status" value="1"/>
</dbReference>
<evidence type="ECO:0000256" key="5">
    <source>
        <dbReference type="ARBA" id="ARBA00023004"/>
    </source>
</evidence>
<dbReference type="EMBL" id="DRYQ01000001">
    <property type="protein sequence ID" value="HHQ49739.1"/>
    <property type="molecule type" value="Genomic_DNA"/>
</dbReference>
<protein>
    <submittedName>
        <fullName evidence="8">Radical SAM protein</fullName>
    </submittedName>
</protein>
<dbReference type="Pfam" id="PF04055">
    <property type="entry name" value="Radical_SAM"/>
    <property type="match status" value="1"/>
</dbReference>
<dbReference type="InterPro" id="IPR007197">
    <property type="entry name" value="rSAM"/>
</dbReference>
<keyword evidence="3" id="KW-0949">S-adenosyl-L-methionine</keyword>
<dbReference type="AlphaFoldDB" id="A0A7J3Z4G6"/>
<dbReference type="GO" id="GO:0046872">
    <property type="term" value="F:metal ion binding"/>
    <property type="evidence" value="ECO:0007669"/>
    <property type="project" value="UniProtKB-KW"/>
</dbReference>
<proteinExistence type="predicted"/>